<reference evidence="3" key="1">
    <citation type="journal article" date="2019" name="Int. J. Syst. Evol. Microbiol.">
        <title>The Global Catalogue of Microorganisms (GCM) 10K type strain sequencing project: providing services to taxonomists for standard genome sequencing and annotation.</title>
        <authorList>
            <consortium name="The Broad Institute Genomics Platform"/>
            <consortium name="The Broad Institute Genome Sequencing Center for Infectious Disease"/>
            <person name="Wu L."/>
            <person name="Ma J."/>
        </authorList>
    </citation>
    <scope>NUCLEOTIDE SEQUENCE [LARGE SCALE GENOMIC DNA]</scope>
    <source>
        <strain evidence="3">CCUG 36956</strain>
    </source>
</reference>
<dbReference type="Proteomes" id="UP001596223">
    <property type="component" value="Unassembled WGS sequence"/>
</dbReference>
<accession>A0ABW1JKC4</accession>
<name>A0ABW1JKC4_9NOCA</name>
<organism evidence="2 3">
    <name type="scientific">Nocardia lasii</name>
    <dbReference type="NCBI Taxonomy" id="1616107"/>
    <lineage>
        <taxon>Bacteria</taxon>
        <taxon>Bacillati</taxon>
        <taxon>Actinomycetota</taxon>
        <taxon>Actinomycetes</taxon>
        <taxon>Mycobacteriales</taxon>
        <taxon>Nocardiaceae</taxon>
        <taxon>Nocardia</taxon>
    </lineage>
</organism>
<proteinExistence type="predicted"/>
<comment type="caution">
    <text evidence="2">The sequence shown here is derived from an EMBL/GenBank/DDBJ whole genome shotgun (WGS) entry which is preliminary data.</text>
</comment>
<evidence type="ECO:0000256" key="1">
    <source>
        <dbReference type="SAM" id="SignalP"/>
    </source>
</evidence>
<gene>
    <name evidence="2" type="ORF">ACFP3H_02125</name>
</gene>
<protein>
    <recommendedName>
        <fullName evidence="4">Pyridine nucleotide-disulfide oxidoreductase</fullName>
    </recommendedName>
</protein>
<evidence type="ECO:0000313" key="2">
    <source>
        <dbReference type="EMBL" id="MFC6009839.1"/>
    </source>
</evidence>
<dbReference type="PROSITE" id="PS51257">
    <property type="entry name" value="PROKAR_LIPOPROTEIN"/>
    <property type="match status" value="1"/>
</dbReference>
<keyword evidence="1" id="KW-0732">Signal</keyword>
<feature type="signal peptide" evidence="1">
    <location>
        <begin position="1"/>
        <end position="27"/>
    </location>
</feature>
<evidence type="ECO:0000313" key="3">
    <source>
        <dbReference type="Proteomes" id="UP001596223"/>
    </source>
</evidence>
<keyword evidence="3" id="KW-1185">Reference proteome</keyword>
<feature type="chain" id="PRO_5046753546" description="Pyridine nucleotide-disulfide oxidoreductase" evidence="1">
    <location>
        <begin position="28"/>
        <end position="167"/>
    </location>
</feature>
<dbReference type="EMBL" id="JBHSQN010000001">
    <property type="protein sequence ID" value="MFC6009839.1"/>
    <property type="molecule type" value="Genomic_DNA"/>
</dbReference>
<dbReference type="RefSeq" id="WP_378598657.1">
    <property type="nucleotide sequence ID" value="NZ_JBHSQN010000001.1"/>
</dbReference>
<sequence length="167" mass="17160">MIFPEKRLLARIVLGPVAAFALVGALAACSSDDTAASASAVAAGSCVEVSDNTADAMRATVGDCSAATSNYRIVQVGADCAADNSVFTGSVGDANTTLCLAPNFAQDTCYADAGKRPAEAVACTAPEATFKVVKRIDGETDELLCESDATMYRTVLDPKTTFCMARP</sequence>
<evidence type="ECO:0008006" key="4">
    <source>
        <dbReference type="Google" id="ProtNLM"/>
    </source>
</evidence>